<dbReference type="Proteomes" id="UP001360953">
    <property type="component" value="Unassembled WGS sequence"/>
</dbReference>
<evidence type="ECO:0000313" key="2">
    <source>
        <dbReference type="EMBL" id="KAK7533002.1"/>
    </source>
</evidence>
<dbReference type="GeneID" id="92033976"/>
<dbReference type="EMBL" id="JBBPEH010000010">
    <property type="protein sequence ID" value="KAK7533002.1"/>
    <property type="molecule type" value="Genomic_DNA"/>
</dbReference>
<gene>
    <name evidence="2" type="ORF">J3D65DRAFT_63288</name>
</gene>
<accession>A0ABR1LCN8</accession>
<feature type="region of interest" description="Disordered" evidence="1">
    <location>
        <begin position="52"/>
        <end position="74"/>
    </location>
</feature>
<keyword evidence="3" id="KW-1185">Reference proteome</keyword>
<feature type="region of interest" description="Disordered" evidence="1">
    <location>
        <begin position="104"/>
        <end position="132"/>
    </location>
</feature>
<evidence type="ECO:0000313" key="3">
    <source>
        <dbReference type="Proteomes" id="UP001360953"/>
    </source>
</evidence>
<protein>
    <submittedName>
        <fullName evidence="2">Uncharacterized protein</fullName>
    </submittedName>
</protein>
<feature type="region of interest" description="Disordered" evidence="1">
    <location>
        <begin position="235"/>
        <end position="268"/>
    </location>
</feature>
<organism evidence="2 3">
    <name type="scientific">Phyllosticta citribraziliensis</name>
    <dbReference type="NCBI Taxonomy" id="989973"/>
    <lineage>
        <taxon>Eukaryota</taxon>
        <taxon>Fungi</taxon>
        <taxon>Dikarya</taxon>
        <taxon>Ascomycota</taxon>
        <taxon>Pezizomycotina</taxon>
        <taxon>Dothideomycetes</taxon>
        <taxon>Dothideomycetes incertae sedis</taxon>
        <taxon>Botryosphaeriales</taxon>
        <taxon>Phyllostictaceae</taxon>
        <taxon>Phyllosticta</taxon>
    </lineage>
</organism>
<dbReference type="RefSeq" id="XP_066652395.1">
    <property type="nucleotide sequence ID" value="XM_066801070.1"/>
</dbReference>
<evidence type="ECO:0000256" key="1">
    <source>
        <dbReference type="SAM" id="MobiDB-lite"/>
    </source>
</evidence>
<feature type="compositionally biased region" description="Low complexity" evidence="1">
    <location>
        <begin position="119"/>
        <end position="132"/>
    </location>
</feature>
<proteinExistence type="predicted"/>
<feature type="compositionally biased region" description="Basic residues" evidence="1">
    <location>
        <begin position="258"/>
        <end position="268"/>
    </location>
</feature>
<name>A0ABR1LCN8_9PEZI</name>
<reference evidence="2 3" key="1">
    <citation type="submission" date="2024-04" db="EMBL/GenBank/DDBJ databases">
        <title>Phyllosticta paracitricarpa is synonymous to the EU quarantine fungus P. citricarpa based on phylogenomic analyses.</title>
        <authorList>
            <consortium name="Lawrence Berkeley National Laboratory"/>
            <person name="Van ingen-buijs V.A."/>
            <person name="Van westerhoven A.C."/>
            <person name="Haridas S."/>
            <person name="Skiadas P."/>
            <person name="Martin F."/>
            <person name="Groenewald J.Z."/>
            <person name="Crous P.W."/>
            <person name="Seidl M.F."/>
        </authorList>
    </citation>
    <scope>NUCLEOTIDE SEQUENCE [LARGE SCALE GENOMIC DNA]</scope>
    <source>
        <strain evidence="2 3">CPC 17464</strain>
    </source>
</reference>
<comment type="caution">
    <text evidence="2">The sequence shown here is derived from an EMBL/GenBank/DDBJ whole genome shotgun (WGS) entry which is preliminary data.</text>
</comment>
<sequence length="268" mass="26833">MPYSSLIASFYQPPSVCIERLLFLSSSSSCSPSISSIPGTLSLADEDVLGRGRLDDGDGGGDLDRSTSLPLSAPLSSSTTMMFRSAERVGDVAARAIGPAGEGGGVAGQYRGRGRGRGRSAPATASGASSSLSSSISSTMLSASGAAAALSSLAVCPRPTAGTAPTTAPLHAASWTGRNLPRRLMLLLLLLLLLRPLTLPALDCSSTAAVVIAGEATAPPKTPMLVIPAPRTSCAGPGPRRAVSGPKAGVKGLGAVQKGRRRVGNGKG</sequence>